<dbReference type="InterPro" id="IPR000900">
    <property type="entry name" value="Nebulin_repeat"/>
</dbReference>
<dbReference type="GO" id="GO:0071691">
    <property type="term" value="P:cardiac muscle thin filament assembly"/>
    <property type="evidence" value="ECO:0007669"/>
    <property type="project" value="TreeGrafter"/>
</dbReference>
<evidence type="ECO:0000313" key="4">
    <source>
        <dbReference type="Ensembl" id="ENSSFOP00015078071.1"/>
    </source>
</evidence>
<dbReference type="GeneTree" id="ENSGT00940000178878"/>
<protein>
    <recommendedName>
        <fullName evidence="6">Nebulette-like</fullName>
    </recommendedName>
</protein>
<dbReference type="AlphaFoldDB" id="A0A8C9WSJ7"/>
<evidence type="ECO:0000256" key="2">
    <source>
        <dbReference type="ARBA" id="ARBA00023203"/>
    </source>
</evidence>
<dbReference type="Ensembl" id="ENSSFOT00015043071.1">
    <property type="protein sequence ID" value="ENSSFOP00015078071.1"/>
    <property type="gene ID" value="ENSSFOG00015029105.1"/>
</dbReference>
<dbReference type="Proteomes" id="UP000694397">
    <property type="component" value="Chromosome 5"/>
</dbReference>
<dbReference type="InterPro" id="IPR055297">
    <property type="entry name" value="NEBU/NEBL"/>
</dbReference>
<dbReference type="OrthoDB" id="10070368at2759"/>
<keyword evidence="5" id="KW-1185">Reference proteome</keyword>
<accession>A0A8C9WSJ7</accession>
<dbReference type="Pfam" id="PF00880">
    <property type="entry name" value="Nebulin"/>
    <property type="match status" value="1"/>
</dbReference>
<feature type="compositionally biased region" description="Basic and acidic residues" evidence="3">
    <location>
        <begin position="9"/>
        <end position="20"/>
    </location>
</feature>
<keyword evidence="2" id="KW-0009">Actin-binding</keyword>
<keyword evidence="1" id="KW-0677">Repeat</keyword>
<evidence type="ECO:0000313" key="5">
    <source>
        <dbReference type="Proteomes" id="UP000694397"/>
    </source>
</evidence>
<sequence length="106" mass="11705">MGKGTAVRDTPEIERVRKNQENISTTFHLCSSLPQVKYKEQVGQPTAVGVTPEMERVRRNQENISTASVQGLHTMKGRGCSAVDTLELRRVRESQSAVSMVACSMV</sequence>
<dbReference type="PANTHER" id="PTHR11039:SF48">
    <property type="entry name" value="NEBULETTE"/>
    <property type="match status" value="1"/>
</dbReference>
<dbReference type="GO" id="GO:0051015">
    <property type="term" value="F:actin filament binding"/>
    <property type="evidence" value="ECO:0007669"/>
    <property type="project" value="InterPro"/>
</dbReference>
<organism evidence="4 5">
    <name type="scientific">Scleropages formosus</name>
    <name type="common">Asian bonytongue</name>
    <name type="synonym">Osteoglossum formosum</name>
    <dbReference type="NCBI Taxonomy" id="113540"/>
    <lineage>
        <taxon>Eukaryota</taxon>
        <taxon>Metazoa</taxon>
        <taxon>Chordata</taxon>
        <taxon>Craniata</taxon>
        <taxon>Vertebrata</taxon>
        <taxon>Euteleostomi</taxon>
        <taxon>Actinopterygii</taxon>
        <taxon>Neopterygii</taxon>
        <taxon>Teleostei</taxon>
        <taxon>Osteoglossocephala</taxon>
        <taxon>Osteoglossomorpha</taxon>
        <taxon>Osteoglossiformes</taxon>
        <taxon>Osteoglossidae</taxon>
        <taxon>Scleropages</taxon>
    </lineage>
</organism>
<reference evidence="4 5" key="1">
    <citation type="submission" date="2019-04" db="EMBL/GenBank/DDBJ databases">
        <authorList>
            <consortium name="Wellcome Sanger Institute Data Sharing"/>
        </authorList>
    </citation>
    <scope>NUCLEOTIDE SEQUENCE [LARGE SCALE GENOMIC DNA]</scope>
</reference>
<name>A0A8C9WSJ7_SCLFO</name>
<evidence type="ECO:0000256" key="3">
    <source>
        <dbReference type="SAM" id="MobiDB-lite"/>
    </source>
</evidence>
<evidence type="ECO:0000256" key="1">
    <source>
        <dbReference type="ARBA" id="ARBA00022737"/>
    </source>
</evidence>
<dbReference type="PANTHER" id="PTHR11039">
    <property type="entry name" value="NEBULIN"/>
    <property type="match status" value="1"/>
</dbReference>
<proteinExistence type="predicted"/>
<reference evidence="4" key="3">
    <citation type="submission" date="2025-09" db="UniProtKB">
        <authorList>
            <consortium name="Ensembl"/>
        </authorList>
    </citation>
    <scope>IDENTIFICATION</scope>
</reference>
<feature type="region of interest" description="Disordered" evidence="3">
    <location>
        <begin position="1"/>
        <end position="20"/>
    </location>
</feature>
<dbReference type="GO" id="GO:0030018">
    <property type="term" value="C:Z disc"/>
    <property type="evidence" value="ECO:0007669"/>
    <property type="project" value="InterPro"/>
</dbReference>
<evidence type="ECO:0008006" key="6">
    <source>
        <dbReference type="Google" id="ProtNLM"/>
    </source>
</evidence>
<reference evidence="4" key="2">
    <citation type="submission" date="2025-08" db="UniProtKB">
        <authorList>
            <consortium name="Ensembl"/>
        </authorList>
    </citation>
    <scope>IDENTIFICATION</scope>
</reference>